<protein>
    <recommendedName>
        <fullName evidence="4">TonB-dependent receptor plug domain-containing protein</fullName>
    </recommendedName>
</protein>
<dbReference type="AlphaFoldDB" id="A0A8J3BGP9"/>
<organism evidence="2 3">
    <name type="scientific">Yeosuana aromativorans</name>
    <dbReference type="NCBI Taxonomy" id="288019"/>
    <lineage>
        <taxon>Bacteria</taxon>
        <taxon>Pseudomonadati</taxon>
        <taxon>Bacteroidota</taxon>
        <taxon>Flavobacteriia</taxon>
        <taxon>Flavobacteriales</taxon>
        <taxon>Flavobacteriaceae</taxon>
        <taxon>Yeosuana</taxon>
    </lineage>
</organism>
<comment type="caution">
    <text evidence="2">The sequence shown here is derived from an EMBL/GenBank/DDBJ whole genome shotgun (WGS) entry which is preliminary data.</text>
</comment>
<sequence>MKKAISVCALCLIFSSFFVFNRNNFTDLVQEKLQNYSTNEWPEKVYVQTDKPYYSIEDNIWFSAYLVNGITHTKSSKSSVLYVELINDKDSILDKKKLFINDISAAGDFKIGKDWVAGKYMLRAYTNYMRNSDSIHFFQKEIPILALDKKEEPDSLEYKKASQDFTIPEKPDLNFYPEGGYLVENVMNKVAIKIKNDIYNKISLTGNIIDSDNNLVSKFSTLDFGLGLFFLKPLPNKTYYAIVDVNGSEYKYPLPKTLTQGYVLSVNNKGSYLIIDIKSTTPKGLAGTYLVAHQRGEMLFNKLEAENKNNYSLKLPTTELRDGVLHLTLFNPEGNPVCERLVFVDNPKNKATVEIKKDKEFLGTREKISLKLNTKDNAGNNLPSHLSMSVRDLNSFPYNNRSENIKTWLLLNSDLRGEVKDPGYFFTNDNSLKMQYLLDLVMMTNGWSRFTWQSLLYSEKRPYKYPVEKGITISGTTKFLRSPYTATSTETRLTFLGNPITQEPSKKSDSEGKFSFGPFVFYDSIQTIVEARLTNFKSTEDKDRNVLILMDQNTPSPKVSRKNVFKSNINSESQIANFLKMSKYISDINLEYDQQRQKLEEITIIARKKTEESERQKEMDSRARYGTPSNRLDVESDVTLSGQSVFNLLMRFPGINVFGNTISIRGGGEPKILLDDFEIDTEFLTTLYANEVSFINVYKGADAAMFSNAGSGVIAIYSKTGNGRFSRNVKRKAGIINFAAQGFYTAREFYSPDPINGFEAAINADVRTTLYWEPEIRITEQQQTKEISFFTCDMKSDYIIEVEGVSDSGIPLHQISTFSVQ</sequence>
<evidence type="ECO:0008006" key="4">
    <source>
        <dbReference type="Google" id="ProtNLM"/>
    </source>
</evidence>
<dbReference type="Gene3D" id="2.170.130.10">
    <property type="entry name" value="TonB-dependent receptor, plug domain"/>
    <property type="match status" value="1"/>
</dbReference>
<feature type="chain" id="PRO_5035250662" description="TonB-dependent receptor plug domain-containing protein" evidence="1">
    <location>
        <begin position="22"/>
        <end position="821"/>
    </location>
</feature>
<gene>
    <name evidence="2" type="ORF">GCM10007962_12700</name>
</gene>
<reference evidence="2" key="2">
    <citation type="submission" date="2020-09" db="EMBL/GenBank/DDBJ databases">
        <authorList>
            <person name="Sun Q."/>
            <person name="Ohkuma M."/>
        </authorList>
    </citation>
    <scope>NUCLEOTIDE SEQUENCE</scope>
    <source>
        <strain evidence="2">JCM 12862</strain>
    </source>
</reference>
<dbReference type="Gene3D" id="2.60.40.1930">
    <property type="match status" value="1"/>
</dbReference>
<dbReference type="Proteomes" id="UP000612329">
    <property type="component" value="Unassembled WGS sequence"/>
</dbReference>
<evidence type="ECO:0000256" key="1">
    <source>
        <dbReference type="SAM" id="SignalP"/>
    </source>
</evidence>
<dbReference type="RefSeq" id="WP_188651148.1">
    <property type="nucleotide sequence ID" value="NZ_BMNR01000002.1"/>
</dbReference>
<keyword evidence="3" id="KW-1185">Reference proteome</keyword>
<dbReference type="SUPFAM" id="SSF56935">
    <property type="entry name" value="Porins"/>
    <property type="match status" value="1"/>
</dbReference>
<name>A0A8J3BGP9_9FLAO</name>
<accession>A0A8J3BGP9</accession>
<keyword evidence="1" id="KW-0732">Signal</keyword>
<evidence type="ECO:0000313" key="2">
    <source>
        <dbReference type="EMBL" id="GGK20048.1"/>
    </source>
</evidence>
<dbReference type="EMBL" id="BMNR01000002">
    <property type="protein sequence ID" value="GGK20048.1"/>
    <property type="molecule type" value="Genomic_DNA"/>
</dbReference>
<reference evidence="2" key="1">
    <citation type="journal article" date="2014" name="Int. J. Syst. Evol. Microbiol.">
        <title>Complete genome sequence of Corynebacterium casei LMG S-19264T (=DSM 44701T), isolated from a smear-ripened cheese.</title>
        <authorList>
            <consortium name="US DOE Joint Genome Institute (JGI-PGF)"/>
            <person name="Walter F."/>
            <person name="Albersmeier A."/>
            <person name="Kalinowski J."/>
            <person name="Ruckert C."/>
        </authorList>
    </citation>
    <scope>NUCLEOTIDE SEQUENCE</scope>
    <source>
        <strain evidence="2">JCM 12862</strain>
    </source>
</reference>
<proteinExistence type="predicted"/>
<evidence type="ECO:0000313" key="3">
    <source>
        <dbReference type="Proteomes" id="UP000612329"/>
    </source>
</evidence>
<feature type="signal peptide" evidence="1">
    <location>
        <begin position="1"/>
        <end position="21"/>
    </location>
</feature>
<dbReference type="InterPro" id="IPR037066">
    <property type="entry name" value="Plug_dom_sf"/>
</dbReference>